<dbReference type="PANTHER" id="PTHR33472:SF1">
    <property type="entry name" value="EXTENSIN-RELATED"/>
    <property type="match status" value="1"/>
</dbReference>
<dbReference type="PANTHER" id="PTHR33472">
    <property type="entry name" value="OS01G0106600 PROTEIN"/>
    <property type="match status" value="1"/>
</dbReference>
<evidence type="ECO:0000256" key="1">
    <source>
        <dbReference type="SAM" id="MobiDB-lite"/>
    </source>
</evidence>
<organism evidence="2 3">
    <name type="scientific">Momordica charantia</name>
    <name type="common">Bitter gourd</name>
    <name type="synonym">Balsam pear</name>
    <dbReference type="NCBI Taxonomy" id="3673"/>
    <lineage>
        <taxon>Eukaryota</taxon>
        <taxon>Viridiplantae</taxon>
        <taxon>Streptophyta</taxon>
        <taxon>Embryophyta</taxon>
        <taxon>Tracheophyta</taxon>
        <taxon>Spermatophyta</taxon>
        <taxon>Magnoliopsida</taxon>
        <taxon>eudicotyledons</taxon>
        <taxon>Gunneridae</taxon>
        <taxon>Pentapetalae</taxon>
        <taxon>rosids</taxon>
        <taxon>fabids</taxon>
        <taxon>Cucurbitales</taxon>
        <taxon>Cucurbitaceae</taxon>
        <taxon>Momordiceae</taxon>
        <taxon>Momordica</taxon>
    </lineage>
</organism>
<accession>A0A6J1DWV1</accession>
<dbReference type="Proteomes" id="UP000504603">
    <property type="component" value="Unplaced"/>
</dbReference>
<feature type="compositionally biased region" description="Pro residues" evidence="1">
    <location>
        <begin position="36"/>
        <end position="46"/>
    </location>
</feature>
<feature type="compositionally biased region" description="Basic and acidic residues" evidence="1">
    <location>
        <begin position="100"/>
        <end position="113"/>
    </location>
</feature>
<feature type="unsure residue" description="E or Q" evidence="3">
    <location>
        <position position="123"/>
    </location>
</feature>
<dbReference type="OrthoDB" id="1939627at2759"/>
<feature type="region of interest" description="Disordered" evidence="1">
    <location>
        <begin position="1"/>
        <end position="126"/>
    </location>
</feature>
<proteinExistence type="predicted"/>
<keyword evidence="2" id="KW-1185">Reference proteome</keyword>
<dbReference type="KEGG" id="mcha:111025166"/>
<dbReference type="AlphaFoldDB" id="A0A6J1DWV1"/>
<reference evidence="3" key="1">
    <citation type="submission" date="2025-08" db="UniProtKB">
        <authorList>
            <consortium name="RefSeq"/>
        </authorList>
    </citation>
    <scope>IDENTIFICATION</scope>
    <source>
        <strain evidence="3">OHB3-1</strain>
    </source>
</reference>
<dbReference type="RefSeq" id="XP_022158703.1">
    <property type="nucleotide sequence ID" value="XM_022303011.1"/>
</dbReference>
<feature type="compositionally biased region" description="Basic and acidic residues" evidence="1">
    <location>
        <begin position="52"/>
        <end position="66"/>
    </location>
</feature>
<evidence type="ECO:0000313" key="3">
    <source>
        <dbReference type="RefSeq" id="XP_022158703.1"/>
    </source>
</evidence>
<feature type="region of interest" description="Disordered" evidence="1">
    <location>
        <begin position="142"/>
        <end position="189"/>
    </location>
</feature>
<sequence>MAARNSPSPVPSPTVVRHSTPAVPSPNYSPKLKTAPPSPLILPPPQLQSVGDPKHESIPQEVERKTVVVQKMVDKPTQPDNHYPSYHARNPSFGQNGKQEPNKHEEQGKDKAIRAKKVLGSDEEPNTRFITMAGENRGASMEVVVTDKNNSRRHQIGRNYDEKEEGNLKNNNDPKLGDTRNSKKAMGIRSSSSLPVKGFFNSNVQGINNSILMDSSFSHHDPGIHIVFSRILSSADEVKEGQ</sequence>
<gene>
    <name evidence="3" type="primary">LOC111025166</name>
</gene>
<protein>
    <submittedName>
        <fullName evidence="3">Uncharacterized protein LOC111025166</fullName>
    </submittedName>
</protein>
<evidence type="ECO:0000313" key="2">
    <source>
        <dbReference type="Proteomes" id="UP000504603"/>
    </source>
</evidence>
<name>A0A6J1DWV1_MOMCH</name>